<name>A0A4V3UYG0_9FLAO</name>
<evidence type="ECO:0000313" key="2">
    <source>
        <dbReference type="EMBL" id="THD69478.1"/>
    </source>
</evidence>
<keyword evidence="1" id="KW-0472">Membrane</keyword>
<organism evidence="2 3">
    <name type="scientific">Robertkochia marina</name>
    <dbReference type="NCBI Taxonomy" id="1227945"/>
    <lineage>
        <taxon>Bacteria</taxon>
        <taxon>Pseudomonadati</taxon>
        <taxon>Bacteroidota</taxon>
        <taxon>Flavobacteriia</taxon>
        <taxon>Flavobacteriales</taxon>
        <taxon>Flavobacteriaceae</taxon>
        <taxon>Robertkochia</taxon>
    </lineage>
</organism>
<dbReference type="AlphaFoldDB" id="A0A4V3UYG0"/>
<dbReference type="Proteomes" id="UP000305939">
    <property type="component" value="Unassembled WGS sequence"/>
</dbReference>
<sequence length="102" mass="12135">MKTKERIYLFTFLFSFCTFIISPSILVLLEEHQDIAYYFNVSEEEESKEEGKENEMNESFVLHTHELDMVCLYTEYKVFFHLQPTEDEVFLSPVLPPPEIIS</sequence>
<keyword evidence="1" id="KW-1133">Transmembrane helix</keyword>
<evidence type="ECO:0000313" key="3">
    <source>
        <dbReference type="Proteomes" id="UP000305939"/>
    </source>
</evidence>
<protein>
    <submittedName>
        <fullName evidence="2">Uncharacterized protein</fullName>
    </submittedName>
</protein>
<keyword evidence="3" id="KW-1185">Reference proteome</keyword>
<reference evidence="2 3" key="1">
    <citation type="submission" date="2019-04" db="EMBL/GenBank/DDBJ databases">
        <title>Draft genome sequence of Robertkochia marina CC-AMO-30D.</title>
        <authorList>
            <person name="Hameed A."/>
            <person name="Lin S.-Y."/>
            <person name="Shahina M."/>
            <person name="Lai W.-A."/>
            <person name="Young C.-C."/>
        </authorList>
    </citation>
    <scope>NUCLEOTIDE SEQUENCE [LARGE SCALE GENOMIC DNA]</scope>
    <source>
        <strain evidence="2 3">CC-AMO-30D</strain>
    </source>
</reference>
<feature type="transmembrane region" description="Helical" evidence="1">
    <location>
        <begin position="7"/>
        <end position="29"/>
    </location>
</feature>
<keyword evidence="1" id="KW-0812">Transmembrane</keyword>
<dbReference type="RefSeq" id="WP_136334967.1">
    <property type="nucleotide sequence ID" value="NZ_QXMP01000001.1"/>
</dbReference>
<proteinExistence type="predicted"/>
<dbReference type="EMBL" id="SSMC01000001">
    <property type="protein sequence ID" value="THD69478.1"/>
    <property type="molecule type" value="Genomic_DNA"/>
</dbReference>
<accession>A0A4V3UYG0</accession>
<gene>
    <name evidence="2" type="ORF">E7Z59_03895</name>
</gene>
<comment type="caution">
    <text evidence="2">The sequence shown here is derived from an EMBL/GenBank/DDBJ whole genome shotgun (WGS) entry which is preliminary data.</text>
</comment>
<evidence type="ECO:0000256" key="1">
    <source>
        <dbReference type="SAM" id="Phobius"/>
    </source>
</evidence>
<dbReference type="OrthoDB" id="10009807at2"/>